<dbReference type="AlphaFoldDB" id="A0A8K0SNK9"/>
<organism evidence="4 5">
    <name type="scientific">Stachybotrys elegans</name>
    <dbReference type="NCBI Taxonomy" id="80388"/>
    <lineage>
        <taxon>Eukaryota</taxon>
        <taxon>Fungi</taxon>
        <taxon>Dikarya</taxon>
        <taxon>Ascomycota</taxon>
        <taxon>Pezizomycotina</taxon>
        <taxon>Sordariomycetes</taxon>
        <taxon>Hypocreomycetidae</taxon>
        <taxon>Hypocreales</taxon>
        <taxon>Stachybotryaceae</taxon>
        <taxon>Stachybotrys</taxon>
    </lineage>
</organism>
<dbReference type="EMBL" id="JAGPNK010000012">
    <property type="protein sequence ID" value="KAH7310702.1"/>
    <property type="molecule type" value="Genomic_DNA"/>
</dbReference>
<dbReference type="PANTHER" id="PTHR47706">
    <property type="entry name" value="NMRA-LIKE FAMILY PROTEIN"/>
    <property type="match status" value="1"/>
</dbReference>
<comment type="caution">
    <text evidence="4">The sequence shown here is derived from an EMBL/GenBank/DDBJ whole genome shotgun (WGS) entry which is preliminary data.</text>
</comment>
<dbReference type="Proteomes" id="UP000813444">
    <property type="component" value="Unassembled WGS sequence"/>
</dbReference>
<dbReference type="SUPFAM" id="SSF51735">
    <property type="entry name" value="NAD(P)-binding Rossmann-fold domains"/>
    <property type="match status" value="1"/>
</dbReference>
<dbReference type="GO" id="GO:0016491">
    <property type="term" value="F:oxidoreductase activity"/>
    <property type="evidence" value="ECO:0007669"/>
    <property type="project" value="UniProtKB-KW"/>
</dbReference>
<dbReference type="Gene3D" id="3.90.25.10">
    <property type="entry name" value="UDP-galactose 4-epimerase, domain 1"/>
    <property type="match status" value="1"/>
</dbReference>
<keyword evidence="2" id="KW-0560">Oxidoreductase</keyword>
<sequence>MSSVIVSGAGGNFGSFILEALVNQKHKFSRIAILCSQERKSNFVQWETKGFELIVGSPTDSTSFQGFDVAISLLGNLGLRLQPKMVDAAIAAGVKHFYPSEFGNDIDQTELRNARYYTDKVLTRQHLREKAKEYPSFVYTLVHIGLFAETFALSEEFGVNRTNKTFTWFGNPETEASFSSMADTARYTIESILLPLGGKQERKLNVPNGNFKIEEVIETLGQVQGINYTPVYKPPQETVDEEERQRKGGNVGLELLASVRRIIGQPQSAVPKPWNHDDFQFSPIGLKAMFEATLDGEAMKSSSLK</sequence>
<evidence type="ECO:0000256" key="2">
    <source>
        <dbReference type="ARBA" id="ARBA00023002"/>
    </source>
</evidence>
<dbReference type="InterPro" id="IPR008030">
    <property type="entry name" value="NmrA-like"/>
</dbReference>
<name>A0A8K0SNK9_9HYPO</name>
<keyword evidence="5" id="KW-1185">Reference proteome</keyword>
<dbReference type="PANTHER" id="PTHR47706:SF11">
    <property type="entry name" value="ISOFLAVONE REDUCTASE FAMILY PROTEIN (AFU_ORTHOLOGUE AFUA_1G12510)"/>
    <property type="match status" value="1"/>
</dbReference>
<gene>
    <name evidence="4" type="ORF">B0I35DRAFT_481998</name>
</gene>
<feature type="domain" description="NmrA-like" evidence="3">
    <location>
        <begin position="3"/>
        <end position="235"/>
    </location>
</feature>
<dbReference type="Pfam" id="PF05368">
    <property type="entry name" value="NmrA"/>
    <property type="match status" value="1"/>
</dbReference>
<evidence type="ECO:0000256" key="1">
    <source>
        <dbReference type="ARBA" id="ARBA00022857"/>
    </source>
</evidence>
<keyword evidence="1" id="KW-0521">NADP</keyword>
<dbReference type="InterPro" id="IPR051609">
    <property type="entry name" value="NmrA/Isoflavone_reductase-like"/>
</dbReference>
<evidence type="ECO:0000313" key="4">
    <source>
        <dbReference type="EMBL" id="KAH7310702.1"/>
    </source>
</evidence>
<proteinExistence type="predicted"/>
<dbReference type="InterPro" id="IPR036291">
    <property type="entry name" value="NAD(P)-bd_dom_sf"/>
</dbReference>
<reference evidence="4" key="1">
    <citation type="journal article" date="2021" name="Nat. Commun.">
        <title>Genetic determinants of endophytism in the Arabidopsis root mycobiome.</title>
        <authorList>
            <person name="Mesny F."/>
            <person name="Miyauchi S."/>
            <person name="Thiergart T."/>
            <person name="Pickel B."/>
            <person name="Atanasova L."/>
            <person name="Karlsson M."/>
            <person name="Huettel B."/>
            <person name="Barry K.W."/>
            <person name="Haridas S."/>
            <person name="Chen C."/>
            <person name="Bauer D."/>
            <person name="Andreopoulos W."/>
            <person name="Pangilinan J."/>
            <person name="LaButti K."/>
            <person name="Riley R."/>
            <person name="Lipzen A."/>
            <person name="Clum A."/>
            <person name="Drula E."/>
            <person name="Henrissat B."/>
            <person name="Kohler A."/>
            <person name="Grigoriev I.V."/>
            <person name="Martin F.M."/>
            <person name="Hacquard S."/>
        </authorList>
    </citation>
    <scope>NUCLEOTIDE SEQUENCE</scope>
    <source>
        <strain evidence="4">MPI-CAGE-CH-0235</strain>
    </source>
</reference>
<evidence type="ECO:0000313" key="5">
    <source>
        <dbReference type="Proteomes" id="UP000813444"/>
    </source>
</evidence>
<evidence type="ECO:0000259" key="3">
    <source>
        <dbReference type="Pfam" id="PF05368"/>
    </source>
</evidence>
<dbReference type="Gene3D" id="3.40.50.720">
    <property type="entry name" value="NAD(P)-binding Rossmann-like Domain"/>
    <property type="match status" value="1"/>
</dbReference>
<accession>A0A8K0SNK9</accession>
<protein>
    <submittedName>
        <fullName evidence="4">NmrA-like family-domain-containing protein</fullName>
    </submittedName>
</protein>
<dbReference type="OrthoDB" id="9974981at2759"/>